<dbReference type="STRING" id="6832.A0A553P3E8"/>
<dbReference type="GO" id="GO:0034993">
    <property type="term" value="C:meiotic nuclear membrane microtubule tethering complex"/>
    <property type="evidence" value="ECO:0007669"/>
    <property type="project" value="TreeGrafter"/>
</dbReference>
<evidence type="ECO:0000313" key="7">
    <source>
        <dbReference type="EMBL" id="TRY72162.1"/>
    </source>
</evidence>
<keyword evidence="2" id="KW-0812">Transmembrane</keyword>
<dbReference type="PANTHER" id="PTHR12911:SF8">
    <property type="entry name" value="KLAROID PROTEIN-RELATED"/>
    <property type="match status" value="1"/>
</dbReference>
<comment type="caution">
    <text evidence="7">The sequence shown here is derived from an EMBL/GenBank/DDBJ whole genome shotgun (WGS) entry which is preliminary data.</text>
</comment>
<dbReference type="FunFam" id="2.60.120.260:FF:000009">
    <property type="entry name" value="SUN domain-containing protein 1 isoform X1"/>
    <property type="match status" value="1"/>
</dbReference>
<gene>
    <name evidence="7" type="ORF">TCAL_09050</name>
</gene>
<keyword evidence="3" id="KW-1133">Transmembrane helix</keyword>
<dbReference type="AlphaFoldDB" id="A0A553P3E8"/>
<evidence type="ECO:0000259" key="6">
    <source>
        <dbReference type="PROSITE" id="PS51469"/>
    </source>
</evidence>
<dbReference type="Pfam" id="PF07738">
    <property type="entry name" value="Sad1_UNC"/>
    <property type="match status" value="1"/>
</dbReference>
<sequence length="488" mass="55375">MGQTGLSLISRIPEWISWPFSKSFEQVGNFGTLVAETTSFLSAMSSEVTETGGMALSFLFAPLLGTWNWLTHMDIVPIEDSSETKKIDVIDVKIQRLINLNMLETKVNDYLQKGISDWETKFQSDLEQTQSFLGIKSLDETSFDGKYPQFEIETPDFSLKIRDLNLDHTMEDENLTKDVYLHKDKLLTKLAALKELFIMSNDRIRDCCNKADFPMWISHAGKKNLESYQEALGLLNQNLATTQDLIPAIKDLKAKVLNDFNILLGDELKKQAKAQVLEEIQTLINLNVGQLNKINEKEVAKVVAAAIAKYDADKTGLFDYAAESAGASVVSIRCSETYTSRARRLSLFGIPFWTFSWGPRVAIQNGLIPGQCWAFKGSQGYLVIQLSRPLKPQKFSMEHIPRNLTPNGRLDSAPKDFQVLGLRELHDQDPIQLGNFTYVLEGESNQFFDSSLNLEEEMRLRFVELRILSNHGNMNYTCLYRFRVHGQN</sequence>
<dbReference type="Proteomes" id="UP000318571">
    <property type="component" value="Chromosome 7"/>
</dbReference>
<evidence type="ECO:0000256" key="1">
    <source>
        <dbReference type="ARBA" id="ARBA00004370"/>
    </source>
</evidence>
<keyword evidence="4" id="KW-0175">Coiled coil</keyword>
<dbReference type="GO" id="GO:0043495">
    <property type="term" value="F:protein-membrane adaptor activity"/>
    <property type="evidence" value="ECO:0007669"/>
    <property type="project" value="TreeGrafter"/>
</dbReference>
<evidence type="ECO:0000256" key="5">
    <source>
        <dbReference type="ARBA" id="ARBA00023136"/>
    </source>
</evidence>
<evidence type="ECO:0000256" key="3">
    <source>
        <dbReference type="ARBA" id="ARBA00022989"/>
    </source>
</evidence>
<organism evidence="7 8">
    <name type="scientific">Tigriopus californicus</name>
    <name type="common">Marine copepod</name>
    <dbReference type="NCBI Taxonomy" id="6832"/>
    <lineage>
        <taxon>Eukaryota</taxon>
        <taxon>Metazoa</taxon>
        <taxon>Ecdysozoa</taxon>
        <taxon>Arthropoda</taxon>
        <taxon>Crustacea</taxon>
        <taxon>Multicrustacea</taxon>
        <taxon>Hexanauplia</taxon>
        <taxon>Copepoda</taxon>
        <taxon>Harpacticoida</taxon>
        <taxon>Harpacticidae</taxon>
        <taxon>Tigriopus</taxon>
    </lineage>
</organism>
<dbReference type="InterPro" id="IPR012919">
    <property type="entry name" value="SUN_dom"/>
</dbReference>
<reference evidence="7 8" key="1">
    <citation type="journal article" date="2018" name="Nat. Ecol. Evol.">
        <title>Genomic signatures of mitonuclear coevolution across populations of Tigriopus californicus.</title>
        <authorList>
            <person name="Barreto F.S."/>
            <person name="Watson E.T."/>
            <person name="Lima T.G."/>
            <person name="Willett C.S."/>
            <person name="Edmands S."/>
            <person name="Li W."/>
            <person name="Burton R.S."/>
        </authorList>
    </citation>
    <scope>NUCLEOTIDE SEQUENCE [LARGE SCALE GENOMIC DNA]</scope>
    <source>
        <strain evidence="7 8">San Diego</strain>
    </source>
</reference>
<keyword evidence="8" id="KW-1185">Reference proteome</keyword>
<name>A0A553P3E8_TIGCA</name>
<dbReference type="EMBL" id="VCGU01000008">
    <property type="protein sequence ID" value="TRY72162.1"/>
    <property type="molecule type" value="Genomic_DNA"/>
</dbReference>
<evidence type="ECO:0000313" key="8">
    <source>
        <dbReference type="Proteomes" id="UP000318571"/>
    </source>
</evidence>
<feature type="domain" description="SUN" evidence="6">
    <location>
        <begin position="326"/>
        <end position="488"/>
    </location>
</feature>
<comment type="subcellular location">
    <subcellularLocation>
        <location evidence="1">Membrane</location>
    </subcellularLocation>
</comment>
<accession>A0A553P3E8</accession>
<dbReference type="PROSITE" id="PS51469">
    <property type="entry name" value="SUN"/>
    <property type="match status" value="1"/>
</dbReference>
<dbReference type="Gene3D" id="2.60.120.260">
    <property type="entry name" value="Galactose-binding domain-like"/>
    <property type="match status" value="1"/>
</dbReference>
<dbReference type="InterPro" id="IPR045119">
    <property type="entry name" value="SUN1-5"/>
</dbReference>
<evidence type="ECO:0000256" key="4">
    <source>
        <dbReference type="ARBA" id="ARBA00023054"/>
    </source>
</evidence>
<proteinExistence type="predicted"/>
<protein>
    <recommendedName>
        <fullName evidence="6">SUN domain-containing protein</fullName>
    </recommendedName>
</protein>
<dbReference type="PANTHER" id="PTHR12911">
    <property type="entry name" value="SAD1/UNC-84-LIKE PROTEIN-RELATED"/>
    <property type="match status" value="1"/>
</dbReference>
<keyword evidence="5" id="KW-0472">Membrane</keyword>
<evidence type="ECO:0000256" key="2">
    <source>
        <dbReference type="ARBA" id="ARBA00022692"/>
    </source>
</evidence>